<feature type="domain" description="B box-type" evidence="11">
    <location>
        <begin position="1"/>
        <end position="47"/>
    </location>
</feature>
<protein>
    <recommendedName>
        <fullName evidence="11">B box-type domain-containing protein</fullName>
    </recommendedName>
</protein>
<evidence type="ECO:0000256" key="1">
    <source>
        <dbReference type="ARBA" id="ARBA00004123"/>
    </source>
</evidence>
<dbReference type="AlphaFoldDB" id="A0ABD0UMR1"/>
<feature type="region of interest" description="Disordered" evidence="10">
    <location>
        <begin position="109"/>
        <end position="128"/>
    </location>
</feature>
<evidence type="ECO:0000259" key="11">
    <source>
        <dbReference type="PROSITE" id="PS50119"/>
    </source>
</evidence>
<accession>A0ABD0UMR1</accession>
<dbReference type="PANTHER" id="PTHR31832:SF52">
    <property type="entry name" value="B-BOX ZINC FINGER PROTEIN 21"/>
    <property type="match status" value="1"/>
</dbReference>
<dbReference type="InterPro" id="IPR000315">
    <property type="entry name" value="Znf_B-box"/>
</dbReference>
<keyword evidence="6" id="KW-0805">Transcription regulation</keyword>
<keyword evidence="7" id="KW-0804">Transcription</keyword>
<keyword evidence="2" id="KW-0479">Metal-binding</keyword>
<dbReference type="InterPro" id="IPR051979">
    <property type="entry name" value="B-box_zinc_finger"/>
</dbReference>
<feature type="domain" description="B box-type" evidence="11">
    <location>
        <begin position="53"/>
        <end position="100"/>
    </location>
</feature>
<evidence type="ECO:0000256" key="4">
    <source>
        <dbReference type="ARBA" id="ARBA00022771"/>
    </source>
</evidence>
<keyword evidence="5" id="KW-0862">Zinc</keyword>
<evidence type="ECO:0000313" key="12">
    <source>
        <dbReference type="EMBL" id="KAL0914118.1"/>
    </source>
</evidence>
<keyword evidence="13" id="KW-1185">Reference proteome</keyword>
<evidence type="ECO:0000256" key="5">
    <source>
        <dbReference type="ARBA" id="ARBA00022833"/>
    </source>
</evidence>
<keyword evidence="8" id="KW-0539">Nucleus</keyword>
<gene>
    <name evidence="12" type="ORF">M5K25_017624</name>
</gene>
<sequence length="268" mass="29087">MKIQCDVCGVEQASVLCCADEAALCSGCDGRIHSANKLAGKHRRFSLILHSHRPLPVCDICKKKNGLVFCQEDRAILCRDCDLPIHTANVHAGRHSRFLLSGIRLSSSPIPSSKDEVDSNSKTGVAEEKSACRTAATKLKNGGCGGGGGGVGGGSSITDYLMKMLPGWRVDDFLFDEPAADENDTEAGLWKVHGVQPAVNVPWFTSASVNATTDVVAPPEMQWRPVMSSEEGSRSRWSEEAEASMVPELSQFHCNYRNNKRPRSSLWL</sequence>
<dbReference type="PANTHER" id="PTHR31832">
    <property type="entry name" value="B-BOX ZINC FINGER PROTEIN 22"/>
    <property type="match status" value="1"/>
</dbReference>
<dbReference type="InterPro" id="IPR049808">
    <property type="entry name" value="CONSTANS-like_Bbox1"/>
</dbReference>
<evidence type="ECO:0000256" key="9">
    <source>
        <dbReference type="PROSITE-ProRule" id="PRU00024"/>
    </source>
</evidence>
<comment type="caution">
    <text evidence="12">The sequence shown here is derived from an EMBL/GenBank/DDBJ whole genome shotgun (WGS) entry which is preliminary data.</text>
</comment>
<organism evidence="12 13">
    <name type="scientific">Dendrobium thyrsiflorum</name>
    <name type="common">Pinecone-like raceme dendrobium</name>
    <name type="synonym">Orchid</name>
    <dbReference type="NCBI Taxonomy" id="117978"/>
    <lineage>
        <taxon>Eukaryota</taxon>
        <taxon>Viridiplantae</taxon>
        <taxon>Streptophyta</taxon>
        <taxon>Embryophyta</taxon>
        <taxon>Tracheophyta</taxon>
        <taxon>Spermatophyta</taxon>
        <taxon>Magnoliopsida</taxon>
        <taxon>Liliopsida</taxon>
        <taxon>Asparagales</taxon>
        <taxon>Orchidaceae</taxon>
        <taxon>Epidendroideae</taxon>
        <taxon>Malaxideae</taxon>
        <taxon>Dendrobiinae</taxon>
        <taxon>Dendrobium</taxon>
    </lineage>
</organism>
<evidence type="ECO:0000256" key="6">
    <source>
        <dbReference type="ARBA" id="ARBA00023015"/>
    </source>
</evidence>
<dbReference type="Proteomes" id="UP001552299">
    <property type="component" value="Unassembled WGS sequence"/>
</dbReference>
<evidence type="ECO:0000256" key="10">
    <source>
        <dbReference type="SAM" id="MobiDB-lite"/>
    </source>
</evidence>
<keyword evidence="3" id="KW-0677">Repeat</keyword>
<dbReference type="GO" id="GO:0008270">
    <property type="term" value="F:zinc ion binding"/>
    <property type="evidence" value="ECO:0007669"/>
    <property type="project" value="UniProtKB-KW"/>
</dbReference>
<name>A0ABD0UMR1_DENTH</name>
<reference evidence="12 13" key="1">
    <citation type="journal article" date="2024" name="Plant Biotechnol. J.">
        <title>Dendrobium thyrsiflorum genome and its molecular insights into genes involved in important horticultural traits.</title>
        <authorList>
            <person name="Chen B."/>
            <person name="Wang J.Y."/>
            <person name="Zheng P.J."/>
            <person name="Li K.L."/>
            <person name="Liang Y.M."/>
            <person name="Chen X.F."/>
            <person name="Zhang C."/>
            <person name="Zhao X."/>
            <person name="He X."/>
            <person name="Zhang G.Q."/>
            <person name="Liu Z.J."/>
            <person name="Xu Q."/>
        </authorList>
    </citation>
    <scope>NUCLEOTIDE SEQUENCE [LARGE SCALE GENOMIC DNA]</scope>
    <source>
        <strain evidence="12">GZMU011</strain>
    </source>
</reference>
<dbReference type="PROSITE" id="PS50119">
    <property type="entry name" value="ZF_BBOX"/>
    <property type="match status" value="2"/>
</dbReference>
<evidence type="ECO:0000313" key="13">
    <source>
        <dbReference type="Proteomes" id="UP001552299"/>
    </source>
</evidence>
<evidence type="ECO:0000256" key="7">
    <source>
        <dbReference type="ARBA" id="ARBA00023163"/>
    </source>
</evidence>
<proteinExistence type="predicted"/>
<dbReference type="Pfam" id="PF00643">
    <property type="entry name" value="zf-B_box"/>
    <property type="match status" value="1"/>
</dbReference>
<evidence type="ECO:0000256" key="8">
    <source>
        <dbReference type="ARBA" id="ARBA00023242"/>
    </source>
</evidence>
<feature type="compositionally biased region" description="Basic and acidic residues" evidence="10">
    <location>
        <begin position="113"/>
        <end position="128"/>
    </location>
</feature>
<dbReference type="EMBL" id="JANQDX010000013">
    <property type="protein sequence ID" value="KAL0914118.1"/>
    <property type="molecule type" value="Genomic_DNA"/>
</dbReference>
<evidence type="ECO:0000256" key="3">
    <source>
        <dbReference type="ARBA" id="ARBA00022737"/>
    </source>
</evidence>
<dbReference type="CDD" id="cd19821">
    <property type="entry name" value="Bbox1_BBX-like"/>
    <property type="match status" value="2"/>
</dbReference>
<dbReference type="SMART" id="SM00336">
    <property type="entry name" value="BBOX"/>
    <property type="match status" value="2"/>
</dbReference>
<dbReference type="Gene3D" id="3.30.160.60">
    <property type="entry name" value="Classic Zinc Finger"/>
    <property type="match status" value="1"/>
</dbReference>
<dbReference type="GO" id="GO:0005634">
    <property type="term" value="C:nucleus"/>
    <property type="evidence" value="ECO:0007669"/>
    <property type="project" value="UniProtKB-SubCell"/>
</dbReference>
<comment type="subcellular location">
    <subcellularLocation>
        <location evidence="1">Nucleus</location>
    </subcellularLocation>
</comment>
<evidence type="ECO:0000256" key="2">
    <source>
        <dbReference type="ARBA" id="ARBA00022723"/>
    </source>
</evidence>
<keyword evidence="4 9" id="KW-0863">Zinc-finger</keyword>